<protein>
    <submittedName>
        <fullName evidence="1">Uncharacterized protein</fullName>
    </submittedName>
</protein>
<keyword evidence="2" id="KW-1185">Reference proteome</keyword>
<accession>A0AAJ6NNB7</accession>
<gene>
    <name evidence="1" type="ORF">QI031_17235</name>
</gene>
<dbReference type="KEGG" id="hbq:QI031_17235"/>
<sequence>MNVWVAYTDSIAWAGEMAQLSVFPCSNIGCLISSSTIVKAMQKELSGNRIR</sequence>
<name>A0AAJ6NNB7_9CYAN</name>
<dbReference type="AlphaFoldDB" id="A0AAJ6NNB7"/>
<proteinExistence type="predicted"/>
<organism evidence="1 2">
    <name type="scientific">Halotia branconii CENA392</name>
    <dbReference type="NCBI Taxonomy" id="1539056"/>
    <lineage>
        <taxon>Bacteria</taxon>
        <taxon>Bacillati</taxon>
        <taxon>Cyanobacteriota</taxon>
        <taxon>Cyanophyceae</taxon>
        <taxon>Nostocales</taxon>
        <taxon>Nodulariaceae</taxon>
        <taxon>Halotia</taxon>
    </lineage>
</organism>
<dbReference type="Proteomes" id="UP001223520">
    <property type="component" value="Chromosome"/>
</dbReference>
<evidence type="ECO:0000313" key="2">
    <source>
        <dbReference type="Proteomes" id="UP001223520"/>
    </source>
</evidence>
<reference evidence="1 2" key="1">
    <citation type="journal article" date="2023" name="Limnol Oceanogr Lett">
        <title>Environmental adaptations by the intertidal Antarctic cyanobacterium Halotia branconii CENA392 as revealed using long-read genome sequencing.</title>
        <authorList>
            <person name="Dextro R.B."/>
            <person name="Delbaje E."/>
            <person name="Freitas P.N.N."/>
            <person name="Geraldes V."/>
            <person name="Pinto E."/>
            <person name="Long P.F."/>
            <person name="Fiore M.F."/>
        </authorList>
    </citation>
    <scope>NUCLEOTIDE SEQUENCE [LARGE SCALE GENOMIC DNA]</scope>
    <source>
        <strain evidence="1 2">CENA392</strain>
    </source>
</reference>
<dbReference type="EMBL" id="CP124543">
    <property type="protein sequence ID" value="WGV23558.1"/>
    <property type="molecule type" value="Genomic_DNA"/>
</dbReference>
<evidence type="ECO:0000313" key="1">
    <source>
        <dbReference type="EMBL" id="WGV23558.1"/>
    </source>
</evidence>
<dbReference type="RefSeq" id="WP_281480884.1">
    <property type="nucleotide sequence ID" value="NZ_CP124543.1"/>
</dbReference>